<keyword evidence="2" id="KW-0812">Transmembrane</keyword>
<keyword evidence="2" id="KW-1133">Transmembrane helix</keyword>
<evidence type="ECO:0008006" key="5">
    <source>
        <dbReference type="Google" id="ProtNLM"/>
    </source>
</evidence>
<evidence type="ECO:0000313" key="4">
    <source>
        <dbReference type="Proteomes" id="UP000034196"/>
    </source>
</evidence>
<proteinExistence type="predicted"/>
<dbReference type="RefSeq" id="WP_046587867.1">
    <property type="nucleotide sequence ID" value="NZ_LAVA02000020.1"/>
</dbReference>
<keyword evidence="4" id="KW-1185">Reference proteome</keyword>
<feature type="transmembrane region" description="Helical" evidence="2">
    <location>
        <begin position="354"/>
        <end position="375"/>
    </location>
</feature>
<dbReference type="OrthoDB" id="185815at2"/>
<evidence type="ECO:0000313" key="3">
    <source>
        <dbReference type="EMBL" id="OIJ67995.1"/>
    </source>
</evidence>
<accession>A0A1J4P051</accession>
<evidence type="ECO:0000256" key="2">
    <source>
        <dbReference type="SAM" id="Phobius"/>
    </source>
</evidence>
<dbReference type="EMBL" id="LAVA02000020">
    <property type="protein sequence ID" value="OIJ67995.1"/>
    <property type="molecule type" value="Genomic_DNA"/>
</dbReference>
<feature type="region of interest" description="Disordered" evidence="1">
    <location>
        <begin position="251"/>
        <end position="278"/>
    </location>
</feature>
<name>A0A1J4P051_9ACTN</name>
<keyword evidence="2" id="KW-0472">Membrane</keyword>
<feature type="transmembrane region" description="Helical" evidence="2">
    <location>
        <begin position="45"/>
        <end position="65"/>
    </location>
</feature>
<feature type="transmembrane region" description="Helical" evidence="2">
    <location>
        <begin position="306"/>
        <end position="326"/>
    </location>
</feature>
<dbReference type="AlphaFoldDB" id="A0A1J4P051"/>
<gene>
    <name evidence="3" type="ORF">WN71_010655</name>
</gene>
<comment type="caution">
    <text evidence="3">The sequence shown here is derived from an EMBL/GenBank/DDBJ whole genome shotgun (WGS) entry which is preliminary data.</text>
</comment>
<protein>
    <recommendedName>
        <fullName evidence="5">ABC transporter permease</fullName>
    </recommendedName>
</protein>
<feature type="transmembrane region" description="Helical" evidence="2">
    <location>
        <begin position="402"/>
        <end position="424"/>
    </location>
</feature>
<sequence>MTATSTPPATPAGPPAPHRSRLHPARAGFLHLLRAEWTKFRTVRAWPLVLLAAAVVTVLISMLSASGSHTSGSPPFVQGPDGTVVSDSFRTTHRSLTGDGTLTVRVTSMRADGGGLEPWAKAGLLIKQSLKRGAPYAAVMVTPGHGVRAEWNFTHDTAGPAADPTASPQWLRLTRKGDTVTAYASADGRGWTRIAAVRLSGLARTVQAGVFVATPDHEEVSRSIGGGSVTSGGGSVTAAFDHLSLRGTSPDADWASTDVGAPAPDGPTPHNAPGEGRTQVSAAGTYTLTGHGDIAPDTLQPDRVQMSFQGVSVGLLFLVAVGVLFMTSEYKRGLIRTTFTASPSRAAVLGAKSLVIGGVTVVTCLPALALGYVLAQRGLRRNGYAEPAFPDLPLLHGPAARAVVGSALLMALVAVLALAVGAVLRSTAGAIATVTVLVVLPQILSLALPLGLARWLLRVTPAAAFAVQQGVPHYGFGRQTCLPESGCYPLDPWPGLLVLVAYTAAALGLAVWTVRRRDA</sequence>
<dbReference type="Gene3D" id="2.60.120.200">
    <property type="match status" value="1"/>
</dbReference>
<dbReference type="Proteomes" id="UP000034196">
    <property type="component" value="Unassembled WGS sequence"/>
</dbReference>
<dbReference type="STRING" id="1428628.WN71_010655"/>
<feature type="transmembrane region" description="Helical" evidence="2">
    <location>
        <begin position="431"/>
        <end position="452"/>
    </location>
</feature>
<feature type="compositionally biased region" description="Pro residues" evidence="1">
    <location>
        <begin position="8"/>
        <end position="17"/>
    </location>
</feature>
<feature type="transmembrane region" description="Helical" evidence="2">
    <location>
        <begin position="493"/>
        <end position="514"/>
    </location>
</feature>
<evidence type="ECO:0000256" key="1">
    <source>
        <dbReference type="SAM" id="MobiDB-lite"/>
    </source>
</evidence>
<reference evidence="3" key="1">
    <citation type="submission" date="2016-10" db="EMBL/GenBank/DDBJ databases">
        <title>Genome sequence of Streptomyces mangrovisoli MUSC 149.</title>
        <authorList>
            <person name="Lee L.-H."/>
            <person name="Ser H.-L."/>
        </authorList>
    </citation>
    <scope>NUCLEOTIDE SEQUENCE [LARGE SCALE GENOMIC DNA]</scope>
    <source>
        <strain evidence="3">MUSC 149</strain>
    </source>
</reference>
<feature type="region of interest" description="Disordered" evidence="1">
    <location>
        <begin position="1"/>
        <end position="21"/>
    </location>
</feature>
<organism evidence="3 4">
    <name type="scientific">Streptomyces mangrovisoli</name>
    <dbReference type="NCBI Taxonomy" id="1428628"/>
    <lineage>
        <taxon>Bacteria</taxon>
        <taxon>Bacillati</taxon>
        <taxon>Actinomycetota</taxon>
        <taxon>Actinomycetes</taxon>
        <taxon>Kitasatosporales</taxon>
        <taxon>Streptomycetaceae</taxon>
        <taxon>Streptomyces</taxon>
    </lineage>
</organism>